<evidence type="ECO:0000313" key="1">
    <source>
        <dbReference type="EMBL" id="OOZ36228.1"/>
    </source>
</evidence>
<dbReference type="EMBL" id="MPRJ01000049">
    <property type="protein sequence ID" value="OOZ36228.1"/>
    <property type="molecule type" value="Genomic_DNA"/>
</dbReference>
<keyword evidence="2" id="KW-1185">Reference proteome</keyword>
<sequence length="72" mass="8271">MPYFIYRIETDKTLEQLETFPKYRDAIEKARELRAAQTAGETATVKIIFAQNPTEAERLLLTPREAPVEGDD</sequence>
<dbReference type="Proteomes" id="UP000190896">
    <property type="component" value="Unassembled WGS sequence"/>
</dbReference>
<evidence type="ECO:0008006" key="3">
    <source>
        <dbReference type="Google" id="ProtNLM"/>
    </source>
</evidence>
<dbReference type="OrthoDB" id="5771673at2"/>
<dbReference type="RefSeq" id="WP_078487496.1">
    <property type="nucleotide sequence ID" value="NZ_MPRJ01000049.1"/>
</dbReference>
<dbReference type="AlphaFoldDB" id="A0A1T2KTN5"/>
<name>A0A1T2KTN5_9GAMM</name>
<protein>
    <recommendedName>
        <fullName evidence="3">DUF1330 domain-containing protein</fullName>
    </recommendedName>
</protein>
<accession>A0A1T2KTN5</accession>
<gene>
    <name evidence="1" type="ORF">BOW51_08205</name>
</gene>
<reference evidence="1 2" key="1">
    <citation type="submission" date="2016-11" db="EMBL/GenBank/DDBJ databases">
        <title>Mixed transmission modes and dynamic genome evolution in an obligate animal-bacterial symbiosis.</title>
        <authorList>
            <person name="Russell S.L."/>
            <person name="Corbett-Detig R.B."/>
            <person name="Cavanaugh C.M."/>
        </authorList>
    </citation>
    <scope>NUCLEOTIDE SEQUENCE [LARGE SCALE GENOMIC DNA]</scope>
    <source>
        <strain evidence="1">Se-Cadez</strain>
    </source>
</reference>
<proteinExistence type="predicted"/>
<organism evidence="1 2">
    <name type="scientific">Solemya velesiana gill symbiont</name>
    <dbReference type="NCBI Taxonomy" id="1918948"/>
    <lineage>
        <taxon>Bacteria</taxon>
        <taxon>Pseudomonadati</taxon>
        <taxon>Pseudomonadota</taxon>
        <taxon>Gammaproteobacteria</taxon>
        <taxon>sulfur-oxidizing symbionts</taxon>
    </lineage>
</organism>
<evidence type="ECO:0000313" key="2">
    <source>
        <dbReference type="Proteomes" id="UP000190896"/>
    </source>
</evidence>
<comment type="caution">
    <text evidence="1">The sequence shown here is derived from an EMBL/GenBank/DDBJ whole genome shotgun (WGS) entry which is preliminary data.</text>
</comment>